<evidence type="ECO:0000256" key="1">
    <source>
        <dbReference type="SAM" id="MobiDB-lite"/>
    </source>
</evidence>
<name>A0AA38MCD3_9CUCU</name>
<feature type="compositionally biased region" description="Polar residues" evidence="1">
    <location>
        <begin position="251"/>
        <end position="260"/>
    </location>
</feature>
<protein>
    <submittedName>
        <fullName evidence="2">Uncharacterized protein</fullName>
    </submittedName>
</protein>
<accession>A0AA38MCD3</accession>
<dbReference type="EMBL" id="JALNTZ010000005">
    <property type="protein sequence ID" value="KAJ3650976.1"/>
    <property type="molecule type" value="Genomic_DNA"/>
</dbReference>
<sequence length="407" mass="45571">MAPGDPDGASNTLTLTSTSVNYLPCKKCKALPAGGMVCIKCNSLNHPSCVKLLKNIQILDKSSVICCNDKSNFHTDLKEPFVKDSDHADLHVPTLDKDLKSLLLSAINPLIDEIRILRNEVNILKESNIQLVHLLLSSGTSNNQCLNTHAATVSPAKVYVENTPIALPTYDVDSEVNHNLFYQSKPNILNNIPGNNDLEWTQVDSSRNKKKKLNTNIDIVSPNILLKNPIWQNLSSVDSVFPHTKNDKTDNTSSSQPTGANKNPNFDNKNPNFHNKNSNFHNKKGKNHERCVSKNHSVLTGVRSKLNPITKHCRIYVSNLSPLQTTEDILEVLKELVYKADFEVDKPPELNKKSTSSAFTIKAPSTFQSTLLNPDFWPANTYVNRYFFSSRRKDTNFSVRPQERNPV</sequence>
<proteinExistence type="predicted"/>
<organism evidence="2 3">
    <name type="scientific">Zophobas morio</name>
    <dbReference type="NCBI Taxonomy" id="2755281"/>
    <lineage>
        <taxon>Eukaryota</taxon>
        <taxon>Metazoa</taxon>
        <taxon>Ecdysozoa</taxon>
        <taxon>Arthropoda</taxon>
        <taxon>Hexapoda</taxon>
        <taxon>Insecta</taxon>
        <taxon>Pterygota</taxon>
        <taxon>Neoptera</taxon>
        <taxon>Endopterygota</taxon>
        <taxon>Coleoptera</taxon>
        <taxon>Polyphaga</taxon>
        <taxon>Cucujiformia</taxon>
        <taxon>Tenebrionidae</taxon>
        <taxon>Zophobas</taxon>
    </lineage>
</organism>
<feature type="region of interest" description="Disordered" evidence="1">
    <location>
        <begin position="242"/>
        <end position="291"/>
    </location>
</feature>
<dbReference type="Proteomes" id="UP001168821">
    <property type="component" value="Unassembled WGS sequence"/>
</dbReference>
<feature type="compositionally biased region" description="Low complexity" evidence="1">
    <location>
        <begin position="261"/>
        <end position="280"/>
    </location>
</feature>
<evidence type="ECO:0000313" key="3">
    <source>
        <dbReference type="Proteomes" id="UP001168821"/>
    </source>
</evidence>
<comment type="caution">
    <text evidence="2">The sequence shown here is derived from an EMBL/GenBank/DDBJ whole genome shotgun (WGS) entry which is preliminary data.</text>
</comment>
<reference evidence="2" key="1">
    <citation type="journal article" date="2023" name="G3 (Bethesda)">
        <title>Whole genome assemblies of Zophobas morio and Tenebrio molitor.</title>
        <authorList>
            <person name="Kaur S."/>
            <person name="Stinson S.A."/>
            <person name="diCenzo G.C."/>
        </authorList>
    </citation>
    <scope>NUCLEOTIDE SEQUENCE</scope>
    <source>
        <strain evidence="2">QUZm001</strain>
    </source>
</reference>
<gene>
    <name evidence="2" type="ORF">Zmor_017047</name>
</gene>
<keyword evidence="3" id="KW-1185">Reference proteome</keyword>
<evidence type="ECO:0000313" key="2">
    <source>
        <dbReference type="EMBL" id="KAJ3650976.1"/>
    </source>
</evidence>
<dbReference type="AlphaFoldDB" id="A0AA38MCD3"/>